<dbReference type="InterPro" id="IPR012337">
    <property type="entry name" value="RNaseH-like_sf"/>
</dbReference>
<keyword evidence="2" id="KW-0378">Hydrolase</keyword>
<accession>A0ABV1I036</accession>
<dbReference type="PANTHER" id="PTHR30231">
    <property type="entry name" value="DNA POLYMERASE III SUBUNIT EPSILON"/>
    <property type="match status" value="1"/>
</dbReference>
<comment type="caution">
    <text evidence="2">The sequence shown here is derived from an EMBL/GenBank/DDBJ whole genome shotgun (WGS) entry which is preliminary data.</text>
</comment>
<evidence type="ECO:0000313" key="2">
    <source>
        <dbReference type="EMBL" id="MEQ2578542.1"/>
    </source>
</evidence>
<dbReference type="InterPro" id="IPR006054">
    <property type="entry name" value="DnaQ"/>
</dbReference>
<evidence type="ECO:0000313" key="3">
    <source>
        <dbReference type="Proteomes" id="UP001470288"/>
    </source>
</evidence>
<dbReference type="EMBL" id="JBBMFC010000009">
    <property type="protein sequence ID" value="MEQ2578542.1"/>
    <property type="molecule type" value="Genomic_DNA"/>
</dbReference>
<name>A0ABV1I036_9FIRM</name>
<dbReference type="GO" id="GO:0004527">
    <property type="term" value="F:exonuclease activity"/>
    <property type="evidence" value="ECO:0007669"/>
    <property type="project" value="UniProtKB-KW"/>
</dbReference>
<dbReference type="SMART" id="SM00479">
    <property type="entry name" value="EXOIII"/>
    <property type="match status" value="1"/>
</dbReference>
<feature type="domain" description="Exonuclease" evidence="1">
    <location>
        <begin position="4"/>
        <end position="169"/>
    </location>
</feature>
<dbReference type="Pfam" id="PF00929">
    <property type="entry name" value="RNase_T"/>
    <property type="match status" value="1"/>
</dbReference>
<protein>
    <submittedName>
        <fullName evidence="2">3'-5' exonuclease</fullName>
    </submittedName>
</protein>
<dbReference type="CDD" id="cd06127">
    <property type="entry name" value="DEDDh"/>
    <property type="match status" value="1"/>
</dbReference>
<dbReference type="Proteomes" id="UP001470288">
    <property type="component" value="Unassembled WGS sequence"/>
</dbReference>
<keyword evidence="2" id="KW-0540">Nuclease</keyword>
<dbReference type="Gene3D" id="3.30.420.10">
    <property type="entry name" value="Ribonuclease H-like superfamily/Ribonuclease H"/>
    <property type="match status" value="1"/>
</dbReference>
<keyword evidence="2" id="KW-0269">Exonuclease</keyword>
<dbReference type="SUPFAM" id="SSF53098">
    <property type="entry name" value="Ribonuclease H-like"/>
    <property type="match status" value="1"/>
</dbReference>
<dbReference type="InterPro" id="IPR013520">
    <property type="entry name" value="Ribonucl_H"/>
</dbReference>
<proteinExistence type="predicted"/>
<dbReference type="NCBIfam" id="TIGR00573">
    <property type="entry name" value="dnaq"/>
    <property type="match status" value="1"/>
</dbReference>
<organism evidence="2 3">
    <name type="scientific">Hominiventricola aquisgranensis</name>
    <dbReference type="NCBI Taxonomy" id="3133164"/>
    <lineage>
        <taxon>Bacteria</taxon>
        <taxon>Bacillati</taxon>
        <taxon>Bacillota</taxon>
        <taxon>Clostridia</taxon>
        <taxon>Lachnospirales</taxon>
        <taxon>Lachnospiraceae</taxon>
        <taxon>Hominiventricola</taxon>
    </lineage>
</organism>
<dbReference type="InterPro" id="IPR036397">
    <property type="entry name" value="RNaseH_sf"/>
</dbReference>
<evidence type="ECO:0000259" key="1">
    <source>
        <dbReference type="SMART" id="SM00479"/>
    </source>
</evidence>
<keyword evidence="3" id="KW-1185">Reference proteome</keyword>
<dbReference type="PANTHER" id="PTHR30231:SF41">
    <property type="entry name" value="DNA POLYMERASE III SUBUNIT EPSILON"/>
    <property type="match status" value="1"/>
</dbReference>
<reference evidence="2 3" key="1">
    <citation type="submission" date="2024-03" db="EMBL/GenBank/DDBJ databases">
        <title>Human intestinal bacterial collection.</title>
        <authorList>
            <person name="Pauvert C."/>
            <person name="Hitch T.C.A."/>
            <person name="Clavel T."/>
        </authorList>
    </citation>
    <scope>NUCLEOTIDE SEQUENCE [LARGE SCALE GENOMIC DNA]</scope>
    <source>
        <strain evidence="2 3">CLA-AA-H78B</strain>
    </source>
</reference>
<dbReference type="RefSeq" id="WP_118510987.1">
    <property type="nucleotide sequence ID" value="NZ_JBBMFC010000009.1"/>
</dbReference>
<gene>
    <name evidence="2" type="ORF">WMO62_06750</name>
</gene>
<sequence length="247" mass="28454">MIRDYIAVDVETTGLNPARDRLLEIGAARILNGKVEETYQTFIDAGVEVPERITELTGITDEMRLSGKRPEQAIPEFLEFCGELPILGHNVSFDFGFLKQAAVNQGLTFEREALDTLKIARKLLPDLPSRRLPDLCAYYQVDPGNSHRALDDALSTHFLLWHMWEAFKETAPEEFTLYPLVYSAKKQSPIAKSQKAYLNDLLKYHRIETNIRIEDMTRSEASRMIDKIILQYGRIPGRERKEREKRI</sequence>